<keyword evidence="1" id="KW-1133">Transmembrane helix</keyword>
<dbReference type="EMBL" id="JANKBY010000083">
    <property type="protein sequence ID" value="MCR1822842.1"/>
    <property type="molecule type" value="Genomic_DNA"/>
</dbReference>
<keyword evidence="3" id="KW-1185">Reference proteome</keyword>
<gene>
    <name evidence="2" type="ORF">NSA58_08585</name>
</gene>
<sequence length="92" mass="10592">MTSKNDDNCKALKNEEVYICAHCTKSCNVNKYDKIGKYYDFQVYIIPYESNITMKRKFEYWDIGIVVIACVLNLISGGFKARGLGFIPQCVF</sequence>
<reference evidence="2" key="1">
    <citation type="submission" date="2022-07" db="EMBL/GenBank/DDBJ databases">
        <title>Enhanced cultured diversity of the mouse gut microbiota enables custom-made synthetic communities.</title>
        <authorList>
            <person name="Afrizal A."/>
        </authorList>
    </citation>
    <scope>NUCLEOTIDE SEQUENCE</scope>
    <source>
        <strain evidence="2">DSM 29186</strain>
    </source>
</reference>
<dbReference type="RefSeq" id="WP_052233110.1">
    <property type="nucleotide sequence ID" value="NZ_JANKBY010000083.1"/>
</dbReference>
<dbReference type="Pfam" id="PF01976">
    <property type="entry name" value="DUF116"/>
    <property type="match status" value="1"/>
</dbReference>
<dbReference type="Proteomes" id="UP001140817">
    <property type="component" value="Unassembled WGS sequence"/>
</dbReference>
<keyword evidence="1" id="KW-0812">Transmembrane</keyword>
<keyword evidence="1" id="KW-0472">Membrane</keyword>
<protein>
    <submittedName>
        <fullName evidence="2">DUF116 domain-containing protein</fullName>
    </submittedName>
</protein>
<comment type="caution">
    <text evidence="2">The sequence shown here is derived from an EMBL/GenBank/DDBJ whole genome shotgun (WGS) entry which is preliminary data.</text>
</comment>
<evidence type="ECO:0000256" key="1">
    <source>
        <dbReference type="SAM" id="Phobius"/>
    </source>
</evidence>
<accession>A0A9X2S394</accession>
<name>A0A9X2S394_9FIRM</name>
<evidence type="ECO:0000313" key="3">
    <source>
        <dbReference type="Proteomes" id="UP001140817"/>
    </source>
</evidence>
<dbReference type="AlphaFoldDB" id="A0A9X2S394"/>
<evidence type="ECO:0000313" key="2">
    <source>
        <dbReference type="EMBL" id="MCR1822842.1"/>
    </source>
</evidence>
<organism evidence="2 3">
    <name type="scientific">Terrisporobacter muris</name>
    <dbReference type="NCBI Taxonomy" id="2963284"/>
    <lineage>
        <taxon>Bacteria</taxon>
        <taxon>Bacillati</taxon>
        <taxon>Bacillota</taxon>
        <taxon>Clostridia</taxon>
        <taxon>Peptostreptococcales</taxon>
        <taxon>Peptostreptococcaceae</taxon>
        <taxon>Terrisporobacter</taxon>
    </lineage>
</organism>
<dbReference type="InterPro" id="IPR002829">
    <property type="entry name" value="DUF116"/>
</dbReference>
<feature type="transmembrane region" description="Helical" evidence="1">
    <location>
        <begin position="60"/>
        <end position="79"/>
    </location>
</feature>
<proteinExistence type="predicted"/>